<keyword evidence="2" id="KW-1185">Reference proteome</keyword>
<accession>A0A016WY61</accession>
<organism evidence="1 2">
    <name type="scientific">Ancylostoma ceylanicum</name>
    <dbReference type="NCBI Taxonomy" id="53326"/>
    <lineage>
        <taxon>Eukaryota</taxon>
        <taxon>Metazoa</taxon>
        <taxon>Ecdysozoa</taxon>
        <taxon>Nematoda</taxon>
        <taxon>Chromadorea</taxon>
        <taxon>Rhabditida</taxon>
        <taxon>Rhabditina</taxon>
        <taxon>Rhabditomorpha</taxon>
        <taxon>Strongyloidea</taxon>
        <taxon>Ancylostomatidae</taxon>
        <taxon>Ancylostomatinae</taxon>
        <taxon>Ancylostoma</taxon>
    </lineage>
</organism>
<gene>
    <name evidence="1" type="primary">Acey_s0459.g1846</name>
    <name evidence="1" type="ORF">Y032_0459g1846</name>
</gene>
<sequence length="85" mass="9621">MNRKTCTVNSFRQRVWSDTGSTGNRLKAVSHLKCTGREFVQTLGQCTRRFLPFGNENTSAINEISGGVWQDVRMDCPSKTVFSQF</sequence>
<evidence type="ECO:0000313" key="1">
    <source>
        <dbReference type="EMBL" id="EYC44521.1"/>
    </source>
</evidence>
<reference evidence="2" key="1">
    <citation type="journal article" date="2015" name="Nat. Genet.">
        <title>The genome and transcriptome of the zoonotic hookworm Ancylostoma ceylanicum identify infection-specific gene families.</title>
        <authorList>
            <person name="Schwarz E.M."/>
            <person name="Hu Y."/>
            <person name="Antoshechkin I."/>
            <person name="Miller M.M."/>
            <person name="Sternberg P.W."/>
            <person name="Aroian R.V."/>
        </authorList>
    </citation>
    <scope>NUCLEOTIDE SEQUENCE</scope>
    <source>
        <strain evidence="2">HY135</strain>
    </source>
</reference>
<protein>
    <submittedName>
        <fullName evidence="1">Uncharacterized protein</fullName>
    </submittedName>
</protein>
<evidence type="ECO:0000313" key="2">
    <source>
        <dbReference type="Proteomes" id="UP000024635"/>
    </source>
</evidence>
<proteinExistence type="predicted"/>
<dbReference type="EMBL" id="JARK01000059">
    <property type="protein sequence ID" value="EYC44521.1"/>
    <property type="molecule type" value="Genomic_DNA"/>
</dbReference>
<dbReference type="AlphaFoldDB" id="A0A016WY61"/>
<name>A0A016WY61_9BILA</name>
<dbReference type="Proteomes" id="UP000024635">
    <property type="component" value="Unassembled WGS sequence"/>
</dbReference>
<comment type="caution">
    <text evidence="1">The sequence shown here is derived from an EMBL/GenBank/DDBJ whole genome shotgun (WGS) entry which is preliminary data.</text>
</comment>